<evidence type="ECO:0000313" key="3">
    <source>
        <dbReference type="Proteomes" id="UP000323142"/>
    </source>
</evidence>
<protein>
    <submittedName>
        <fullName evidence="2">DUF3422 domain-containing protein</fullName>
    </submittedName>
</protein>
<evidence type="ECO:0000313" key="2">
    <source>
        <dbReference type="EMBL" id="KAA2244057.1"/>
    </source>
</evidence>
<keyword evidence="1" id="KW-0812">Transmembrane</keyword>
<organism evidence="2 3">
    <name type="scientific">Salinarimonas soli</name>
    <dbReference type="NCBI Taxonomy" id="1638099"/>
    <lineage>
        <taxon>Bacteria</taxon>
        <taxon>Pseudomonadati</taxon>
        <taxon>Pseudomonadota</taxon>
        <taxon>Alphaproteobacteria</taxon>
        <taxon>Hyphomicrobiales</taxon>
        <taxon>Salinarimonadaceae</taxon>
        <taxon>Salinarimonas</taxon>
    </lineage>
</organism>
<feature type="transmembrane region" description="Helical" evidence="1">
    <location>
        <begin position="400"/>
        <end position="419"/>
    </location>
</feature>
<keyword evidence="1" id="KW-1133">Transmembrane helix</keyword>
<dbReference type="Proteomes" id="UP000323142">
    <property type="component" value="Unassembled WGS sequence"/>
</dbReference>
<dbReference type="InterPro" id="IPR021830">
    <property type="entry name" value="DUF3422"/>
</dbReference>
<dbReference type="RefSeq" id="WP_149815369.1">
    <property type="nucleotide sequence ID" value="NZ_VUOA01000005.1"/>
</dbReference>
<evidence type="ECO:0000256" key="1">
    <source>
        <dbReference type="SAM" id="Phobius"/>
    </source>
</evidence>
<sequence>MAQSTEFATHPARARVLAELHARPVVPVRTPTRMLQYAFATNAEASARDRAALARFCEGNGVRPPAPDARYASLAFSGGTLRWESHAEFTTYLWRFDEMPERTAAPFQPPPDQLAGVMHALPQPGPLLVAVDLHLLPQAALPDDPGALFGDGGVVGSVVADGAAAIATDFGTDPRGFVRILVADCGLSAGQAGSLVQRLLEIETYRCFALLGLPEAQTLSPRIGRIERALAEILTQMGASEGYEANKRLLDQLTALAAELEADAVGSLYRFGATRAYREIVTSRLAALNERPLTGVPTWSDFLSRRLDPAMRTCTSTEERQASLSRKLARAAQLLRTRVDLELELQNRTLLAAMNERARTQLRLQQTVEGLSVAAISYYVASLAHLVLEGIHEAGAPIDPSIATAALAPIIVLGMAWLVRRVRRKHAAD</sequence>
<dbReference type="AlphaFoldDB" id="A0A5B2W0W9"/>
<gene>
    <name evidence="2" type="ORF">F0L46_02095</name>
</gene>
<name>A0A5B2W0W9_9HYPH</name>
<dbReference type="OrthoDB" id="9767470at2"/>
<comment type="caution">
    <text evidence="2">The sequence shown here is derived from an EMBL/GenBank/DDBJ whole genome shotgun (WGS) entry which is preliminary data.</text>
</comment>
<dbReference type="EMBL" id="VUOA01000005">
    <property type="protein sequence ID" value="KAA2244057.1"/>
    <property type="molecule type" value="Genomic_DNA"/>
</dbReference>
<reference evidence="2 3" key="1">
    <citation type="submission" date="2019-09" db="EMBL/GenBank/DDBJ databases">
        <title>Salinarimonas rosea gen. nov., sp. nov., a new member of the a-2 subgroup of the Proteobacteria.</title>
        <authorList>
            <person name="Liu J."/>
        </authorList>
    </citation>
    <scope>NUCLEOTIDE SEQUENCE [LARGE SCALE GENOMIC DNA]</scope>
    <source>
        <strain evidence="2 3">BN140002</strain>
    </source>
</reference>
<feature type="transmembrane region" description="Helical" evidence="1">
    <location>
        <begin position="367"/>
        <end position="388"/>
    </location>
</feature>
<keyword evidence="3" id="KW-1185">Reference proteome</keyword>
<dbReference type="Pfam" id="PF11902">
    <property type="entry name" value="DUF3422"/>
    <property type="match status" value="1"/>
</dbReference>
<accession>A0A5B2W0W9</accession>
<keyword evidence="1" id="KW-0472">Membrane</keyword>
<reference evidence="2 3" key="2">
    <citation type="submission" date="2019-09" db="EMBL/GenBank/DDBJ databases">
        <authorList>
            <person name="Jin C."/>
        </authorList>
    </citation>
    <scope>NUCLEOTIDE SEQUENCE [LARGE SCALE GENOMIC DNA]</scope>
    <source>
        <strain evidence="2 3">BN140002</strain>
    </source>
</reference>
<proteinExistence type="predicted"/>